<dbReference type="SUPFAM" id="SSF53850">
    <property type="entry name" value="Periplasmic binding protein-like II"/>
    <property type="match status" value="1"/>
</dbReference>
<dbReference type="RefSeq" id="WP_258986982.1">
    <property type="nucleotide sequence ID" value="NZ_JALIGE010000069.1"/>
</dbReference>
<reference evidence="6 7" key="1">
    <citation type="submission" date="2022-04" db="EMBL/GenBank/DDBJ databases">
        <title>Proposal of a three novel species of Scandinavium, Scandinavium hiltneri, Scandinavium manionii, Scandinavium tedordense.</title>
        <authorList>
            <person name="Maddock D.W."/>
            <person name="Brady C.L."/>
            <person name="Denman S."/>
            <person name="Arnold D."/>
        </authorList>
    </citation>
    <scope>NUCLEOTIDE SEQUENCE [LARGE SCALE GENOMIC DNA]</scope>
    <source>
        <strain evidence="6 7">H11S7</strain>
    </source>
</reference>
<comment type="similarity">
    <text evidence="1">Belongs to the LysR transcriptional regulatory family.</text>
</comment>
<evidence type="ECO:0000256" key="1">
    <source>
        <dbReference type="ARBA" id="ARBA00009437"/>
    </source>
</evidence>
<dbReference type="InterPro" id="IPR036390">
    <property type="entry name" value="WH_DNA-bd_sf"/>
</dbReference>
<keyword evidence="4" id="KW-0804">Transcription</keyword>
<sequence length="307" mass="34879">MSQTIELKLLKIINTLVVCGSVKTTAKLLNLSPAAISYSLKKLRDITGEHLFIRTRTGMKPNATAYELSQRYQKYFATDVDISHNENQQNENSLTILSYSPIEMLLSESIASLAHQPDKYRYIFLPYTINVNERLDNLVNKNAYIDIGAELPQDKAVSKVKLFTSNISILTSVHNTEIPAEVSCADLYQAKHAIWSSLGDYYCENMQVSGEVKKYIQERDVAVVSGSIINMVELCARSNYIMLLPDIFIPLFTQAFAVKRLKLPAELKMKHDCYIHFNNKMTENPIMTRLIDDIIHSVRTKFTSQSP</sequence>
<evidence type="ECO:0000256" key="4">
    <source>
        <dbReference type="ARBA" id="ARBA00023163"/>
    </source>
</evidence>
<evidence type="ECO:0000313" key="7">
    <source>
        <dbReference type="Proteomes" id="UP001205357"/>
    </source>
</evidence>
<evidence type="ECO:0000256" key="3">
    <source>
        <dbReference type="ARBA" id="ARBA00023125"/>
    </source>
</evidence>
<feature type="domain" description="HTH lysR-type" evidence="5">
    <location>
        <begin position="5"/>
        <end position="62"/>
    </location>
</feature>
<dbReference type="InterPro" id="IPR000847">
    <property type="entry name" value="LysR_HTH_N"/>
</dbReference>
<keyword evidence="7" id="KW-1185">Reference proteome</keyword>
<dbReference type="InterPro" id="IPR050389">
    <property type="entry name" value="LysR-type_TF"/>
</dbReference>
<proteinExistence type="inferred from homology"/>
<dbReference type="Proteomes" id="UP001205357">
    <property type="component" value="Unassembled WGS sequence"/>
</dbReference>
<accession>A0ABT2DXR7</accession>
<name>A0ABT2DXR7_9ENTR</name>
<protein>
    <submittedName>
        <fullName evidence="6">LysR family transcriptional regulator</fullName>
    </submittedName>
</protein>
<dbReference type="SUPFAM" id="SSF46785">
    <property type="entry name" value="Winged helix' DNA-binding domain"/>
    <property type="match status" value="1"/>
</dbReference>
<dbReference type="Gene3D" id="3.40.190.10">
    <property type="entry name" value="Periplasmic binding protein-like II"/>
    <property type="match status" value="2"/>
</dbReference>
<dbReference type="InterPro" id="IPR036388">
    <property type="entry name" value="WH-like_DNA-bd_sf"/>
</dbReference>
<dbReference type="PROSITE" id="PS50931">
    <property type="entry name" value="HTH_LYSR"/>
    <property type="match status" value="1"/>
</dbReference>
<keyword evidence="2" id="KW-0805">Transcription regulation</keyword>
<evidence type="ECO:0000256" key="2">
    <source>
        <dbReference type="ARBA" id="ARBA00023015"/>
    </source>
</evidence>
<dbReference type="EMBL" id="JALIGE010000069">
    <property type="protein sequence ID" value="MCS2160409.1"/>
    <property type="molecule type" value="Genomic_DNA"/>
</dbReference>
<dbReference type="Gene3D" id="1.10.10.10">
    <property type="entry name" value="Winged helix-like DNA-binding domain superfamily/Winged helix DNA-binding domain"/>
    <property type="match status" value="1"/>
</dbReference>
<comment type="caution">
    <text evidence="6">The sequence shown here is derived from an EMBL/GenBank/DDBJ whole genome shotgun (WGS) entry which is preliminary data.</text>
</comment>
<dbReference type="Pfam" id="PF00126">
    <property type="entry name" value="HTH_1"/>
    <property type="match status" value="1"/>
</dbReference>
<gene>
    <name evidence="6" type="ORF">MUU47_04575</name>
</gene>
<dbReference type="PANTHER" id="PTHR30118">
    <property type="entry name" value="HTH-TYPE TRANSCRIPTIONAL REGULATOR LEUO-RELATED"/>
    <property type="match status" value="1"/>
</dbReference>
<organism evidence="6 7">
    <name type="scientific">Scandinavium hiltneri</name>
    <dbReference type="NCBI Taxonomy" id="2926519"/>
    <lineage>
        <taxon>Bacteria</taxon>
        <taxon>Pseudomonadati</taxon>
        <taxon>Pseudomonadota</taxon>
        <taxon>Gammaproteobacteria</taxon>
        <taxon>Enterobacterales</taxon>
        <taxon>Enterobacteriaceae</taxon>
        <taxon>Scandinavium</taxon>
    </lineage>
</organism>
<keyword evidence="3" id="KW-0238">DNA-binding</keyword>
<evidence type="ECO:0000313" key="6">
    <source>
        <dbReference type="EMBL" id="MCS2160409.1"/>
    </source>
</evidence>
<evidence type="ECO:0000259" key="5">
    <source>
        <dbReference type="PROSITE" id="PS50931"/>
    </source>
</evidence>
<dbReference type="PANTHER" id="PTHR30118:SF10">
    <property type="entry name" value="LYSR FAMILY TRANSCRIPTIONAL REGULATOR"/>
    <property type="match status" value="1"/>
</dbReference>